<dbReference type="AlphaFoldDB" id="A0A8J4GT35"/>
<organism evidence="1 2">
    <name type="scientific">Volvox reticuliferus</name>
    <dbReference type="NCBI Taxonomy" id="1737510"/>
    <lineage>
        <taxon>Eukaryota</taxon>
        <taxon>Viridiplantae</taxon>
        <taxon>Chlorophyta</taxon>
        <taxon>core chlorophytes</taxon>
        <taxon>Chlorophyceae</taxon>
        <taxon>CS clade</taxon>
        <taxon>Chlamydomonadales</taxon>
        <taxon>Volvocaceae</taxon>
        <taxon>Volvox</taxon>
    </lineage>
</organism>
<reference evidence="1" key="1">
    <citation type="journal article" date="2021" name="Proc. Natl. Acad. Sci. U.S.A.">
        <title>Three genomes in the algal genus Volvox reveal the fate of a haploid sex-determining region after a transition to homothallism.</title>
        <authorList>
            <person name="Yamamoto K."/>
            <person name="Hamaji T."/>
            <person name="Kawai-Toyooka H."/>
            <person name="Matsuzaki R."/>
            <person name="Takahashi F."/>
            <person name="Nishimura Y."/>
            <person name="Kawachi M."/>
            <person name="Noguchi H."/>
            <person name="Minakuchi Y."/>
            <person name="Umen J.G."/>
            <person name="Toyoda A."/>
            <person name="Nozaki H."/>
        </authorList>
    </citation>
    <scope>NUCLEOTIDE SEQUENCE</scope>
    <source>
        <strain evidence="1">NIES-3785</strain>
    </source>
</reference>
<evidence type="ECO:0000313" key="1">
    <source>
        <dbReference type="EMBL" id="GIM13376.1"/>
    </source>
</evidence>
<sequence length="153" mass="15898">MWGLRRETGSGLIVRTKIRAPLSISFCVTCVSLMTRFGQEGRMHTSPLYPSSPSPYSLLSSSWPACCPPPGHPPLHRIAALSPLLLRTAGSGCSGASGAAVGGWRASRPLVDIVRDRRSGNCGLLAGGTSGSSRIEGAGTGVEPGLELKQRTG</sequence>
<accession>A0A8J4GT35</accession>
<gene>
    <name evidence="1" type="ORF">Vretimale_16529</name>
</gene>
<comment type="caution">
    <text evidence="1">The sequence shown here is derived from an EMBL/GenBank/DDBJ whole genome shotgun (WGS) entry which is preliminary data.</text>
</comment>
<dbReference type="EMBL" id="BNCQ01000048">
    <property type="protein sequence ID" value="GIM13376.1"/>
    <property type="molecule type" value="Genomic_DNA"/>
</dbReference>
<protein>
    <submittedName>
        <fullName evidence="1">Uncharacterized protein</fullName>
    </submittedName>
</protein>
<name>A0A8J4GT35_9CHLO</name>
<proteinExistence type="predicted"/>
<evidence type="ECO:0000313" key="2">
    <source>
        <dbReference type="Proteomes" id="UP000722791"/>
    </source>
</evidence>
<dbReference type="Proteomes" id="UP000722791">
    <property type="component" value="Unassembled WGS sequence"/>
</dbReference>